<protein>
    <submittedName>
        <fullName evidence="2">Uncharacterized protein</fullName>
    </submittedName>
</protein>
<gene>
    <name evidence="2" type="ORF">AVEN_6358_1</name>
</gene>
<comment type="caution">
    <text evidence="2">The sequence shown here is derived from an EMBL/GenBank/DDBJ whole genome shotgun (WGS) entry which is preliminary data.</text>
</comment>
<feature type="region of interest" description="Disordered" evidence="1">
    <location>
        <begin position="99"/>
        <end position="131"/>
    </location>
</feature>
<name>A0A4Y2HV80_ARAVE</name>
<dbReference type="Proteomes" id="UP000499080">
    <property type="component" value="Unassembled WGS sequence"/>
</dbReference>
<organism evidence="2 3">
    <name type="scientific">Araneus ventricosus</name>
    <name type="common">Orbweaver spider</name>
    <name type="synonym">Epeira ventricosa</name>
    <dbReference type="NCBI Taxonomy" id="182803"/>
    <lineage>
        <taxon>Eukaryota</taxon>
        <taxon>Metazoa</taxon>
        <taxon>Ecdysozoa</taxon>
        <taxon>Arthropoda</taxon>
        <taxon>Chelicerata</taxon>
        <taxon>Arachnida</taxon>
        <taxon>Araneae</taxon>
        <taxon>Araneomorphae</taxon>
        <taxon>Entelegynae</taxon>
        <taxon>Araneoidea</taxon>
        <taxon>Araneidae</taxon>
        <taxon>Araneus</taxon>
    </lineage>
</organism>
<keyword evidence="3" id="KW-1185">Reference proteome</keyword>
<reference evidence="2 3" key="1">
    <citation type="journal article" date="2019" name="Sci. Rep.">
        <title>Orb-weaving spider Araneus ventricosus genome elucidates the spidroin gene catalogue.</title>
        <authorList>
            <person name="Kono N."/>
            <person name="Nakamura H."/>
            <person name="Ohtoshi R."/>
            <person name="Moran D.A.P."/>
            <person name="Shinohara A."/>
            <person name="Yoshida Y."/>
            <person name="Fujiwara M."/>
            <person name="Mori M."/>
            <person name="Tomita M."/>
            <person name="Arakawa K."/>
        </authorList>
    </citation>
    <scope>NUCLEOTIDE SEQUENCE [LARGE SCALE GENOMIC DNA]</scope>
</reference>
<proteinExistence type="predicted"/>
<dbReference type="AlphaFoldDB" id="A0A4Y2HV80"/>
<evidence type="ECO:0000313" key="2">
    <source>
        <dbReference type="EMBL" id="GBM69125.1"/>
    </source>
</evidence>
<dbReference type="EMBL" id="BGPR01002180">
    <property type="protein sequence ID" value="GBM69125.1"/>
    <property type="molecule type" value="Genomic_DNA"/>
</dbReference>
<feature type="region of interest" description="Disordered" evidence="1">
    <location>
        <begin position="57"/>
        <end position="82"/>
    </location>
</feature>
<feature type="compositionally biased region" description="Basic and acidic residues" evidence="1">
    <location>
        <begin position="70"/>
        <end position="82"/>
    </location>
</feature>
<evidence type="ECO:0000313" key="3">
    <source>
        <dbReference type="Proteomes" id="UP000499080"/>
    </source>
</evidence>
<accession>A0A4Y2HV80</accession>
<sequence>MAILSATSPSYQKEKDLIISIRNLSIFISIRNLSIGASKGIRPTVEWRSHSGLACHRRPKTCEDEEDPSDNDRAEKGAYSEESFHCLETPMRRLEQEKCNGDQFPSSKHVRDLAANNEAQPRSKKMMGLSS</sequence>
<evidence type="ECO:0000256" key="1">
    <source>
        <dbReference type="SAM" id="MobiDB-lite"/>
    </source>
</evidence>